<dbReference type="Proteomes" id="UP001347796">
    <property type="component" value="Unassembled WGS sequence"/>
</dbReference>
<dbReference type="InterPro" id="IPR001878">
    <property type="entry name" value="Znf_CCHC"/>
</dbReference>
<evidence type="ECO:0000256" key="2">
    <source>
        <dbReference type="SAM" id="MobiDB-lite"/>
    </source>
</evidence>
<keyword evidence="5" id="KW-1185">Reference proteome</keyword>
<comment type="caution">
    <text evidence="4">The sequence shown here is derived from an EMBL/GenBank/DDBJ whole genome shotgun (WGS) entry which is preliminary data.</text>
</comment>
<evidence type="ECO:0000313" key="5">
    <source>
        <dbReference type="Proteomes" id="UP001347796"/>
    </source>
</evidence>
<proteinExistence type="predicted"/>
<dbReference type="InterPro" id="IPR036875">
    <property type="entry name" value="Znf_CCHC_sf"/>
</dbReference>
<dbReference type="EMBL" id="JAZGQO010000007">
    <property type="protein sequence ID" value="KAK6181936.1"/>
    <property type="molecule type" value="Genomic_DNA"/>
</dbReference>
<dbReference type="AlphaFoldDB" id="A0AAN8JQ55"/>
<feature type="domain" description="CCHC-type" evidence="3">
    <location>
        <begin position="140"/>
        <end position="154"/>
    </location>
</feature>
<keyword evidence="1" id="KW-0479">Metal-binding</keyword>
<protein>
    <recommendedName>
        <fullName evidence="3">CCHC-type domain-containing protein</fullName>
    </recommendedName>
</protein>
<feature type="region of interest" description="Disordered" evidence="2">
    <location>
        <begin position="151"/>
        <end position="217"/>
    </location>
</feature>
<dbReference type="GO" id="GO:0003676">
    <property type="term" value="F:nucleic acid binding"/>
    <property type="evidence" value="ECO:0007669"/>
    <property type="project" value="InterPro"/>
</dbReference>
<organism evidence="4 5">
    <name type="scientific">Patella caerulea</name>
    <name type="common">Rayed Mediterranean limpet</name>
    <dbReference type="NCBI Taxonomy" id="87958"/>
    <lineage>
        <taxon>Eukaryota</taxon>
        <taxon>Metazoa</taxon>
        <taxon>Spiralia</taxon>
        <taxon>Lophotrochozoa</taxon>
        <taxon>Mollusca</taxon>
        <taxon>Gastropoda</taxon>
        <taxon>Patellogastropoda</taxon>
        <taxon>Patelloidea</taxon>
        <taxon>Patellidae</taxon>
        <taxon>Patella</taxon>
    </lineage>
</organism>
<accession>A0AAN8JQ55</accession>
<dbReference type="SUPFAM" id="SSF57756">
    <property type="entry name" value="Retrovirus zinc finger-like domains"/>
    <property type="match status" value="1"/>
</dbReference>
<sequence>MDPIVKVYQVPEEETSRISYHVAVSSTDRLTHRGILKCLTDLLGKSDDILTIYLKGDERKNERTEEVKYKLLEKETHTLMGTTYNFHKRFSKVVTLTVYDFPVSYSKNDKEKDIPQVIILKAHYGDARVRVVTPGQPSSCFRCEKVGHSRKECPLRGPEKKKQTVPKVLPPVQNSKPPVPGAKKSVIKTVTQSPPAEPKAPKRRREDGTRSTSETAEFKFAKPRPLPIRINENSFEIYECSYHPSTTPHDNSAYRNNYSICSIHSIPTTPTTFD</sequence>
<keyword evidence="1" id="KW-0863">Zinc-finger</keyword>
<dbReference type="Gene3D" id="4.10.60.10">
    <property type="entry name" value="Zinc finger, CCHC-type"/>
    <property type="match status" value="1"/>
</dbReference>
<keyword evidence="1" id="KW-0862">Zinc</keyword>
<dbReference type="GO" id="GO:0008270">
    <property type="term" value="F:zinc ion binding"/>
    <property type="evidence" value="ECO:0007669"/>
    <property type="project" value="UniProtKB-KW"/>
</dbReference>
<evidence type="ECO:0000259" key="3">
    <source>
        <dbReference type="PROSITE" id="PS50158"/>
    </source>
</evidence>
<evidence type="ECO:0000313" key="4">
    <source>
        <dbReference type="EMBL" id="KAK6181936.1"/>
    </source>
</evidence>
<feature type="compositionally biased region" description="Basic and acidic residues" evidence="2">
    <location>
        <begin position="151"/>
        <end position="162"/>
    </location>
</feature>
<name>A0AAN8JQ55_PATCE</name>
<dbReference type="PROSITE" id="PS50158">
    <property type="entry name" value="ZF_CCHC"/>
    <property type="match status" value="1"/>
</dbReference>
<evidence type="ECO:0000256" key="1">
    <source>
        <dbReference type="PROSITE-ProRule" id="PRU00047"/>
    </source>
</evidence>
<gene>
    <name evidence="4" type="ORF">SNE40_009712</name>
</gene>
<reference evidence="4 5" key="1">
    <citation type="submission" date="2024-01" db="EMBL/GenBank/DDBJ databases">
        <title>The genome of the rayed Mediterranean limpet Patella caerulea (Linnaeus, 1758).</title>
        <authorList>
            <person name="Anh-Thu Weber A."/>
            <person name="Halstead-Nussloch G."/>
        </authorList>
    </citation>
    <scope>NUCLEOTIDE SEQUENCE [LARGE SCALE GENOMIC DNA]</scope>
    <source>
        <strain evidence="4">AATW-2023a</strain>
        <tissue evidence="4">Whole specimen</tissue>
    </source>
</reference>